<keyword evidence="3" id="KW-1185">Reference proteome</keyword>
<evidence type="ECO:0000313" key="2">
    <source>
        <dbReference type="EMBL" id="RZF33224.1"/>
    </source>
</evidence>
<feature type="region of interest" description="Disordered" evidence="1">
    <location>
        <begin position="71"/>
        <end position="93"/>
    </location>
</feature>
<name>A0A482WI85_LAOST</name>
<dbReference type="InParanoid" id="A0A482WI85"/>
<gene>
    <name evidence="2" type="ORF">LSTR_LSTR014029</name>
</gene>
<sequence length="120" mass="13172">MTSLFDQYEQESQRSRPPVPSSVPDMGVGMGYIDLNVEDDVPIFAKQTVNFKPTHRVTHLAVNNESALQPVVGPGLHNHASPPVSVCHSHPPSSLPHHSQVLHHIVQPPFPWPALFPPGK</sequence>
<dbReference type="OrthoDB" id="1845386at2759"/>
<dbReference type="Proteomes" id="UP000291343">
    <property type="component" value="Unassembled WGS sequence"/>
</dbReference>
<feature type="compositionally biased region" description="Low complexity" evidence="1">
    <location>
        <begin position="81"/>
        <end position="93"/>
    </location>
</feature>
<proteinExistence type="predicted"/>
<evidence type="ECO:0000256" key="1">
    <source>
        <dbReference type="SAM" id="MobiDB-lite"/>
    </source>
</evidence>
<dbReference type="EMBL" id="QKKF02034557">
    <property type="protein sequence ID" value="RZF33224.1"/>
    <property type="molecule type" value="Genomic_DNA"/>
</dbReference>
<comment type="caution">
    <text evidence="2">The sequence shown here is derived from an EMBL/GenBank/DDBJ whole genome shotgun (WGS) entry which is preliminary data.</text>
</comment>
<dbReference type="AlphaFoldDB" id="A0A482WI85"/>
<evidence type="ECO:0000313" key="3">
    <source>
        <dbReference type="Proteomes" id="UP000291343"/>
    </source>
</evidence>
<accession>A0A482WI85</accession>
<reference evidence="2 3" key="1">
    <citation type="journal article" date="2017" name="Gigascience">
        <title>Genome sequence of the small brown planthopper, Laodelphax striatellus.</title>
        <authorList>
            <person name="Zhu J."/>
            <person name="Jiang F."/>
            <person name="Wang X."/>
            <person name="Yang P."/>
            <person name="Bao Y."/>
            <person name="Zhao W."/>
            <person name="Wang W."/>
            <person name="Lu H."/>
            <person name="Wang Q."/>
            <person name="Cui N."/>
            <person name="Li J."/>
            <person name="Chen X."/>
            <person name="Luo L."/>
            <person name="Yu J."/>
            <person name="Kang L."/>
            <person name="Cui F."/>
        </authorList>
    </citation>
    <scope>NUCLEOTIDE SEQUENCE [LARGE SCALE GENOMIC DNA]</scope>
    <source>
        <strain evidence="2">Lst14</strain>
    </source>
</reference>
<dbReference type="STRING" id="195883.A0A482WI85"/>
<feature type="region of interest" description="Disordered" evidence="1">
    <location>
        <begin position="1"/>
        <end position="25"/>
    </location>
</feature>
<protein>
    <submittedName>
        <fullName evidence="2">Uncharacterized protein</fullName>
    </submittedName>
</protein>
<organism evidence="2 3">
    <name type="scientific">Laodelphax striatellus</name>
    <name type="common">Small brown planthopper</name>
    <name type="synonym">Delphax striatella</name>
    <dbReference type="NCBI Taxonomy" id="195883"/>
    <lineage>
        <taxon>Eukaryota</taxon>
        <taxon>Metazoa</taxon>
        <taxon>Ecdysozoa</taxon>
        <taxon>Arthropoda</taxon>
        <taxon>Hexapoda</taxon>
        <taxon>Insecta</taxon>
        <taxon>Pterygota</taxon>
        <taxon>Neoptera</taxon>
        <taxon>Paraneoptera</taxon>
        <taxon>Hemiptera</taxon>
        <taxon>Auchenorrhyncha</taxon>
        <taxon>Fulgoroidea</taxon>
        <taxon>Delphacidae</taxon>
        <taxon>Criomorphinae</taxon>
        <taxon>Laodelphax</taxon>
    </lineage>
</organism>